<gene>
    <name evidence="1" type="ORF">IFM89_006772</name>
</gene>
<organism evidence="1 2">
    <name type="scientific">Coptis chinensis</name>
    <dbReference type="NCBI Taxonomy" id="261450"/>
    <lineage>
        <taxon>Eukaryota</taxon>
        <taxon>Viridiplantae</taxon>
        <taxon>Streptophyta</taxon>
        <taxon>Embryophyta</taxon>
        <taxon>Tracheophyta</taxon>
        <taxon>Spermatophyta</taxon>
        <taxon>Magnoliopsida</taxon>
        <taxon>Ranunculales</taxon>
        <taxon>Ranunculaceae</taxon>
        <taxon>Coptidoideae</taxon>
        <taxon>Coptis</taxon>
    </lineage>
</organism>
<protein>
    <submittedName>
        <fullName evidence="1">Uncharacterized protein</fullName>
    </submittedName>
</protein>
<evidence type="ECO:0000313" key="1">
    <source>
        <dbReference type="EMBL" id="KAF9613273.1"/>
    </source>
</evidence>
<sequence length="96" mass="10853">MELVSRNMVQVEERRDCGRPTLCWMHDLLRELALSTSESENFCLVYEESVATEICRVHRPSIHADDQRGKAGEAFSSENGNALDFIGTGRRIIGKL</sequence>
<comment type="caution">
    <text evidence="1">The sequence shown here is derived from an EMBL/GenBank/DDBJ whole genome shotgun (WGS) entry which is preliminary data.</text>
</comment>
<dbReference type="EMBL" id="JADFTS010000003">
    <property type="protein sequence ID" value="KAF9613273.1"/>
    <property type="molecule type" value="Genomic_DNA"/>
</dbReference>
<dbReference type="Proteomes" id="UP000631114">
    <property type="component" value="Unassembled WGS sequence"/>
</dbReference>
<dbReference type="AlphaFoldDB" id="A0A835ICE5"/>
<dbReference type="OrthoDB" id="598235at2759"/>
<accession>A0A835ICE5</accession>
<evidence type="ECO:0000313" key="2">
    <source>
        <dbReference type="Proteomes" id="UP000631114"/>
    </source>
</evidence>
<reference evidence="1 2" key="1">
    <citation type="submission" date="2020-10" db="EMBL/GenBank/DDBJ databases">
        <title>The Coptis chinensis genome and diversification of protoberbering-type alkaloids.</title>
        <authorList>
            <person name="Wang B."/>
            <person name="Shu S."/>
            <person name="Song C."/>
            <person name="Liu Y."/>
        </authorList>
    </citation>
    <scope>NUCLEOTIDE SEQUENCE [LARGE SCALE GENOMIC DNA]</scope>
    <source>
        <strain evidence="1">HL-2020</strain>
        <tissue evidence="1">Leaf</tissue>
    </source>
</reference>
<name>A0A835ICE5_9MAGN</name>
<keyword evidence="2" id="KW-1185">Reference proteome</keyword>
<proteinExistence type="predicted"/>